<organism evidence="1 2">
    <name type="scientific">Fusobacterium mortiferum</name>
    <dbReference type="NCBI Taxonomy" id="850"/>
    <lineage>
        <taxon>Bacteria</taxon>
        <taxon>Fusobacteriati</taxon>
        <taxon>Fusobacteriota</taxon>
        <taxon>Fusobacteriia</taxon>
        <taxon>Fusobacteriales</taxon>
        <taxon>Fusobacteriaceae</taxon>
        <taxon>Fusobacterium</taxon>
    </lineage>
</organism>
<reference evidence="1 2" key="1">
    <citation type="journal article" date="2021" name="Sci. Rep.">
        <title>The distribution of antibiotic resistance genes in chicken gut microbiota commensals.</title>
        <authorList>
            <person name="Juricova H."/>
            <person name="Matiasovicova J."/>
            <person name="Kubasova T."/>
            <person name="Cejkova D."/>
            <person name="Rychlik I."/>
        </authorList>
    </citation>
    <scope>NUCLEOTIDE SEQUENCE [LARGE SCALE GENOMIC DNA]</scope>
    <source>
        <strain evidence="1 2">An425</strain>
    </source>
</reference>
<dbReference type="EMBL" id="JACJLT010000081">
    <property type="protein sequence ID" value="MBM6875647.1"/>
    <property type="molecule type" value="Genomic_DNA"/>
</dbReference>
<dbReference type="RefSeq" id="WP_204716409.1">
    <property type="nucleotide sequence ID" value="NZ_JACJLT010000081.1"/>
</dbReference>
<comment type="caution">
    <text evidence="1">The sequence shown here is derived from an EMBL/GenBank/DDBJ whole genome shotgun (WGS) entry which is preliminary data.</text>
</comment>
<proteinExistence type="predicted"/>
<dbReference type="Proteomes" id="UP000728968">
    <property type="component" value="Unassembled WGS sequence"/>
</dbReference>
<evidence type="ECO:0000313" key="2">
    <source>
        <dbReference type="Proteomes" id="UP000728968"/>
    </source>
</evidence>
<keyword evidence="2" id="KW-1185">Reference proteome</keyword>
<gene>
    <name evidence="1" type="ORF">H6A04_08300</name>
</gene>
<evidence type="ECO:0000313" key="1">
    <source>
        <dbReference type="EMBL" id="MBM6875647.1"/>
    </source>
</evidence>
<protein>
    <submittedName>
        <fullName evidence="1">Uncharacterized protein</fullName>
    </submittedName>
</protein>
<accession>A0ABS2G3H3</accession>
<name>A0ABS2G3H3_FUSMR</name>
<sequence length="66" mass="7595">MQNSGGRVNRYIIRNQPENYLVYNISSDKVATIGVAVSSNKLTIFIHSSTYTVSFYFYDIVFCKFI</sequence>